<dbReference type="EMBL" id="JAINUG010000025">
    <property type="protein sequence ID" value="KAJ8410664.1"/>
    <property type="molecule type" value="Genomic_DNA"/>
</dbReference>
<protein>
    <submittedName>
        <fullName evidence="1">Uncharacterized protein</fullName>
    </submittedName>
</protein>
<evidence type="ECO:0000313" key="1">
    <source>
        <dbReference type="EMBL" id="KAJ8410664.1"/>
    </source>
</evidence>
<evidence type="ECO:0000313" key="2">
    <source>
        <dbReference type="Proteomes" id="UP001221898"/>
    </source>
</evidence>
<dbReference type="AlphaFoldDB" id="A0AAD7SXM4"/>
<name>A0AAD7SXM4_9TELE</name>
<organism evidence="1 2">
    <name type="scientific">Aldrovandia affinis</name>
    <dbReference type="NCBI Taxonomy" id="143900"/>
    <lineage>
        <taxon>Eukaryota</taxon>
        <taxon>Metazoa</taxon>
        <taxon>Chordata</taxon>
        <taxon>Craniata</taxon>
        <taxon>Vertebrata</taxon>
        <taxon>Euteleostomi</taxon>
        <taxon>Actinopterygii</taxon>
        <taxon>Neopterygii</taxon>
        <taxon>Teleostei</taxon>
        <taxon>Notacanthiformes</taxon>
        <taxon>Halosauridae</taxon>
        <taxon>Aldrovandia</taxon>
    </lineage>
</organism>
<reference evidence="1" key="1">
    <citation type="journal article" date="2023" name="Science">
        <title>Genome structures resolve the early diversification of teleost fishes.</title>
        <authorList>
            <person name="Parey E."/>
            <person name="Louis A."/>
            <person name="Montfort J."/>
            <person name="Bouchez O."/>
            <person name="Roques C."/>
            <person name="Iampietro C."/>
            <person name="Lluch J."/>
            <person name="Castinel A."/>
            <person name="Donnadieu C."/>
            <person name="Desvignes T."/>
            <person name="Floi Bucao C."/>
            <person name="Jouanno E."/>
            <person name="Wen M."/>
            <person name="Mejri S."/>
            <person name="Dirks R."/>
            <person name="Jansen H."/>
            <person name="Henkel C."/>
            <person name="Chen W.J."/>
            <person name="Zahm M."/>
            <person name="Cabau C."/>
            <person name="Klopp C."/>
            <person name="Thompson A.W."/>
            <person name="Robinson-Rechavi M."/>
            <person name="Braasch I."/>
            <person name="Lecointre G."/>
            <person name="Bobe J."/>
            <person name="Postlethwait J.H."/>
            <person name="Berthelot C."/>
            <person name="Roest Crollius H."/>
            <person name="Guiguen Y."/>
        </authorList>
    </citation>
    <scope>NUCLEOTIDE SEQUENCE</scope>
    <source>
        <strain evidence="1">NC1722</strain>
    </source>
</reference>
<keyword evidence="2" id="KW-1185">Reference proteome</keyword>
<comment type="caution">
    <text evidence="1">The sequence shown here is derived from an EMBL/GenBank/DDBJ whole genome shotgun (WGS) entry which is preliminary data.</text>
</comment>
<dbReference type="Proteomes" id="UP001221898">
    <property type="component" value="Unassembled WGS sequence"/>
</dbReference>
<accession>A0AAD7SXM4</accession>
<proteinExistence type="predicted"/>
<sequence length="119" mass="13650">MAVQWSRVELIRLTTVLQDCEDQLAVLGHIMPKACTEHLDVDKRGKVEELSHGEEVGLAEELRSQRESDLTLENKHPPPDTLVQVEYDRDFVAEVIMNVLKELRETGTFHSLLIIRPLH</sequence>
<gene>
    <name evidence="1" type="ORF">AAFF_G00186210</name>
</gene>